<reference evidence="5 6" key="1">
    <citation type="submission" date="2022-04" db="EMBL/GenBank/DDBJ databases">
        <title>Roseobacter sp. WL0113 is a bacterium isolated from neritic sediment.</title>
        <authorList>
            <person name="Wang L."/>
            <person name="He W."/>
            <person name="Zhang D.-F."/>
        </authorList>
    </citation>
    <scope>NUCLEOTIDE SEQUENCE [LARGE SCALE GENOMIC DNA]</scope>
    <source>
        <strain evidence="5 6">WL0113</strain>
    </source>
</reference>
<keyword evidence="6" id="KW-1185">Reference proteome</keyword>
<organism evidence="5 6">
    <name type="scientific">Roseobacter sinensis</name>
    <dbReference type="NCBI Taxonomy" id="2931391"/>
    <lineage>
        <taxon>Bacteria</taxon>
        <taxon>Pseudomonadati</taxon>
        <taxon>Pseudomonadota</taxon>
        <taxon>Alphaproteobacteria</taxon>
        <taxon>Rhodobacterales</taxon>
        <taxon>Roseobacteraceae</taxon>
        <taxon>Roseobacter</taxon>
    </lineage>
</organism>
<dbReference type="InterPro" id="IPR003715">
    <property type="entry name" value="Poly_export_N"/>
</dbReference>
<dbReference type="Gene3D" id="3.10.560.10">
    <property type="entry name" value="Outer membrane lipoprotein wza domain like"/>
    <property type="match status" value="1"/>
</dbReference>
<dbReference type="PANTHER" id="PTHR33619">
    <property type="entry name" value="POLYSACCHARIDE EXPORT PROTEIN GFCE-RELATED"/>
    <property type="match status" value="1"/>
</dbReference>
<evidence type="ECO:0000256" key="2">
    <source>
        <dbReference type="SAM" id="SignalP"/>
    </source>
</evidence>
<sequence length="203" mass="21758">MKTLLAALFTLLFSVVAVSAQSNYRLQPGDTLAVEVLEDSLLNRSVLVLPDGSINFPFAGTITAAGRTVADVQRAIADGIAVNFASPPTVFVTVSSVQPVDPEVAAAATEETINVYFAGEVGTPGLRQVLAGSTFLQAFSQSGGLTNFAASKRIQLRRTDPRTNEHQVFEINYRAISNGGSFERDIVLQDGDVILVPERRLFE</sequence>
<dbReference type="InterPro" id="IPR019554">
    <property type="entry name" value="Soluble_ligand-bd"/>
</dbReference>
<dbReference type="Proteomes" id="UP001208690">
    <property type="component" value="Unassembled WGS sequence"/>
</dbReference>
<evidence type="ECO:0000256" key="1">
    <source>
        <dbReference type="ARBA" id="ARBA00022729"/>
    </source>
</evidence>
<evidence type="ECO:0000313" key="5">
    <source>
        <dbReference type="EMBL" id="MCV3273810.1"/>
    </source>
</evidence>
<feature type="chain" id="PRO_5046585732" evidence="2">
    <location>
        <begin position="21"/>
        <end position="203"/>
    </location>
</feature>
<keyword evidence="1 2" id="KW-0732">Signal</keyword>
<evidence type="ECO:0000259" key="3">
    <source>
        <dbReference type="Pfam" id="PF02563"/>
    </source>
</evidence>
<feature type="signal peptide" evidence="2">
    <location>
        <begin position="1"/>
        <end position="20"/>
    </location>
</feature>
<dbReference type="EMBL" id="JALIEB010000020">
    <property type="protein sequence ID" value="MCV3273810.1"/>
    <property type="molecule type" value="Genomic_DNA"/>
</dbReference>
<proteinExistence type="predicted"/>
<dbReference type="Gene3D" id="3.30.1950.10">
    <property type="entry name" value="wza like domain"/>
    <property type="match status" value="1"/>
</dbReference>
<dbReference type="RefSeq" id="WP_263846017.1">
    <property type="nucleotide sequence ID" value="NZ_JALIEB010000020.1"/>
</dbReference>
<name>A0ABT3BJQ8_9RHOB</name>
<evidence type="ECO:0000259" key="4">
    <source>
        <dbReference type="Pfam" id="PF10531"/>
    </source>
</evidence>
<dbReference type="InterPro" id="IPR049712">
    <property type="entry name" value="Poly_export"/>
</dbReference>
<evidence type="ECO:0000313" key="6">
    <source>
        <dbReference type="Proteomes" id="UP001208690"/>
    </source>
</evidence>
<gene>
    <name evidence="5" type="ORF">MUB52_20440</name>
</gene>
<protein>
    <submittedName>
        <fullName evidence="5">Polysaccharide export protein</fullName>
    </submittedName>
</protein>
<feature type="domain" description="Polysaccharide export protein N-terminal" evidence="3">
    <location>
        <begin position="19"/>
        <end position="94"/>
    </location>
</feature>
<feature type="domain" description="Soluble ligand binding" evidence="4">
    <location>
        <begin position="115"/>
        <end position="159"/>
    </location>
</feature>
<dbReference type="Pfam" id="PF10531">
    <property type="entry name" value="SLBB"/>
    <property type="match status" value="1"/>
</dbReference>
<comment type="caution">
    <text evidence="5">The sequence shown here is derived from an EMBL/GenBank/DDBJ whole genome shotgun (WGS) entry which is preliminary data.</text>
</comment>
<dbReference type="Pfam" id="PF02563">
    <property type="entry name" value="Poly_export"/>
    <property type="match status" value="1"/>
</dbReference>
<accession>A0ABT3BJQ8</accession>
<dbReference type="PANTHER" id="PTHR33619:SF3">
    <property type="entry name" value="POLYSACCHARIDE EXPORT PROTEIN GFCE-RELATED"/>
    <property type="match status" value="1"/>
</dbReference>